<gene>
    <name evidence="1" type="ORF">Bca52824_051864</name>
</gene>
<sequence length="97" mass="10696">MGLEVEDLPTENIIKVMYEGPWKWTMDCWEVTGTKVNTKPKVVTPSKKAKEMVSFGDAGSSSGSWTNSDQIIAAKRCGIGLGKIMAARVPLHLHRIH</sequence>
<comment type="caution">
    <text evidence="1">The sequence shown here is derived from an EMBL/GenBank/DDBJ whole genome shotgun (WGS) entry which is preliminary data.</text>
</comment>
<evidence type="ECO:0000313" key="2">
    <source>
        <dbReference type="Proteomes" id="UP000886595"/>
    </source>
</evidence>
<proteinExistence type="predicted"/>
<dbReference type="EMBL" id="JAAMPC010000011">
    <property type="protein sequence ID" value="KAG2280644.1"/>
    <property type="molecule type" value="Genomic_DNA"/>
</dbReference>
<dbReference type="AlphaFoldDB" id="A0A8X7R8S3"/>
<reference evidence="1 2" key="1">
    <citation type="submission" date="2020-02" db="EMBL/GenBank/DDBJ databases">
        <authorList>
            <person name="Ma Q."/>
            <person name="Huang Y."/>
            <person name="Song X."/>
            <person name="Pei D."/>
        </authorList>
    </citation>
    <scope>NUCLEOTIDE SEQUENCE [LARGE SCALE GENOMIC DNA]</scope>
    <source>
        <strain evidence="1">Sxm20200214</strain>
        <tissue evidence="1">Leaf</tissue>
    </source>
</reference>
<accession>A0A8X7R8S3</accession>
<keyword evidence="2" id="KW-1185">Reference proteome</keyword>
<evidence type="ECO:0000313" key="1">
    <source>
        <dbReference type="EMBL" id="KAG2280644.1"/>
    </source>
</evidence>
<protein>
    <submittedName>
        <fullName evidence="1">Uncharacterized protein</fullName>
    </submittedName>
</protein>
<dbReference type="Proteomes" id="UP000886595">
    <property type="component" value="Unassembled WGS sequence"/>
</dbReference>
<organism evidence="1 2">
    <name type="scientific">Brassica carinata</name>
    <name type="common">Ethiopian mustard</name>
    <name type="synonym">Abyssinian cabbage</name>
    <dbReference type="NCBI Taxonomy" id="52824"/>
    <lineage>
        <taxon>Eukaryota</taxon>
        <taxon>Viridiplantae</taxon>
        <taxon>Streptophyta</taxon>
        <taxon>Embryophyta</taxon>
        <taxon>Tracheophyta</taxon>
        <taxon>Spermatophyta</taxon>
        <taxon>Magnoliopsida</taxon>
        <taxon>eudicotyledons</taxon>
        <taxon>Gunneridae</taxon>
        <taxon>Pentapetalae</taxon>
        <taxon>rosids</taxon>
        <taxon>malvids</taxon>
        <taxon>Brassicales</taxon>
        <taxon>Brassicaceae</taxon>
        <taxon>Brassiceae</taxon>
        <taxon>Brassica</taxon>
    </lineage>
</organism>
<name>A0A8X7R8S3_BRACI</name>